<feature type="region of interest" description="Disordered" evidence="1">
    <location>
        <begin position="24"/>
        <end position="85"/>
    </location>
</feature>
<organism evidence="3 4">
    <name type="scientific">Pseudomonas fluorescens</name>
    <dbReference type="NCBI Taxonomy" id="294"/>
    <lineage>
        <taxon>Bacteria</taxon>
        <taxon>Pseudomonadati</taxon>
        <taxon>Pseudomonadota</taxon>
        <taxon>Gammaproteobacteria</taxon>
        <taxon>Pseudomonadales</taxon>
        <taxon>Pseudomonadaceae</taxon>
        <taxon>Pseudomonas</taxon>
    </lineage>
</organism>
<evidence type="ECO:0000256" key="1">
    <source>
        <dbReference type="SAM" id="MobiDB-lite"/>
    </source>
</evidence>
<protein>
    <recommendedName>
        <fullName evidence="5">Secreted protein</fullName>
    </recommendedName>
</protein>
<evidence type="ECO:0000256" key="2">
    <source>
        <dbReference type="SAM" id="SignalP"/>
    </source>
</evidence>
<feature type="chain" id="PRO_5017029803" description="Secreted protein" evidence="2">
    <location>
        <begin position="24"/>
        <end position="85"/>
    </location>
</feature>
<feature type="signal peptide" evidence="2">
    <location>
        <begin position="1"/>
        <end position="23"/>
    </location>
</feature>
<feature type="compositionally biased region" description="Basic and acidic residues" evidence="1">
    <location>
        <begin position="41"/>
        <end position="53"/>
    </location>
</feature>
<name>A0A345V5R0_PSEFL</name>
<dbReference type="AlphaFoldDB" id="A0A345V5R0"/>
<gene>
    <name evidence="3" type="ORF">CFN16_09330</name>
</gene>
<dbReference type="EMBL" id="CP022313">
    <property type="protein sequence ID" value="AXJ08062.1"/>
    <property type="molecule type" value="Genomic_DNA"/>
</dbReference>
<accession>A0A345V5R0</accession>
<dbReference type="RefSeq" id="WP_115079914.1">
    <property type="nucleotide sequence ID" value="NZ_CP022313.1"/>
</dbReference>
<evidence type="ECO:0000313" key="4">
    <source>
        <dbReference type="Proteomes" id="UP000254535"/>
    </source>
</evidence>
<proteinExistence type="predicted"/>
<reference evidence="3 4" key="1">
    <citation type="submission" date="2017-07" db="EMBL/GenBank/DDBJ databases">
        <title>Genome sequence of Pseudomonas NEP1.</title>
        <authorList>
            <person name="Nascimento F.X."/>
        </authorList>
    </citation>
    <scope>NUCLEOTIDE SEQUENCE [LARGE SCALE GENOMIC DNA]</scope>
    <source>
        <strain evidence="3 4">NEP1</strain>
    </source>
</reference>
<dbReference type="Proteomes" id="UP000254535">
    <property type="component" value="Chromosome"/>
</dbReference>
<evidence type="ECO:0008006" key="5">
    <source>
        <dbReference type="Google" id="ProtNLM"/>
    </source>
</evidence>
<keyword evidence="2" id="KW-0732">Signal</keyword>
<sequence>MNISIAALLLGGFLSASAPLAVAGSTVPPSAIPGVNQGGTESKEEKADKKGEEASGSNSGAETHETEKDAQTSSGSKDGMEKKKP</sequence>
<evidence type="ECO:0000313" key="3">
    <source>
        <dbReference type="EMBL" id="AXJ08062.1"/>
    </source>
</evidence>